<keyword evidence="2" id="KW-1185">Reference proteome</keyword>
<evidence type="ECO:0000313" key="2">
    <source>
        <dbReference type="Proteomes" id="UP000317940"/>
    </source>
</evidence>
<reference evidence="1 2" key="1">
    <citation type="submission" date="2019-06" db="EMBL/GenBank/DDBJ databases">
        <title>Sequencing the genomes of 1000 actinobacteria strains.</title>
        <authorList>
            <person name="Klenk H.-P."/>
        </authorList>
    </citation>
    <scope>NUCLEOTIDE SEQUENCE [LARGE SCALE GENOMIC DNA]</scope>
    <source>
        <strain evidence="1 2">DSM 44826</strain>
    </source>
</reference>
<sequence length="122" mass="13649">MGDQELINIGRSIAQDLDRILGAAAAEVRPRLVELLDRAEAGEPVRAELVALLAERAELRRAVRSRQAGDQQYRLYDPLPGDPGAWAPPRYVCPNCDQEWYRFDAGEAVPRCDQHDVPLEPC</sequence>
<dbReference type="AlphaFoldDB" id="A0A561TSF2"/>
<protein>
    <submittedName>
        <fullName evidence="1">Uncharacterized protein</fullName>
    </submittedName>
</protein>
<dbReference type="EMBL" id="VIWT01000003">
    <property type="protein sequence ID" value="TWF90045.1"/>
    <property type="molecule type" value="Genomic_DNA"/>
</dbReference>
<accession>A0A561TSF2</accession>
<gene>
    <name evidence="1" type="ORF">FHX73_1389</name>
</gene>
<name>A0A561TSF2_9ACTN</name>
<dbReference type="Proteomes" id="UP000317940">
    <property type="component" value="Unassembled WGS sequence"/>
</dbReference>
<dbReference type="RefSeq" id="WP_145909294.1">
    <property type="nucleotide sequence ID" value="NZ_BAAAMZ010000001.1"/>
</dbReference>
<dbReference type="OrthoDB" id="3218370at2"/>
<evidence type="ECO:0000313" key="1">
    <source>
        <dbReference type="EMBL" id="TWF90045.1"/>
    </source>
</evidence>
<comment type="caution">
    <text evidence="1">The sequence shown here is derived from an EMBL/GenBank/DDBJ whole genome shotgun (WGS) entry which is preliminary data.</text>
</comment>
<organism evidence="1 2">
    <name type="scientific">Kitasatospora viridis</name>
    <dbReference type="NCBI Taxonomy" id="281105"/>
    <lineage>
        <taxon>Bacteria</taxon>
        <taxon>Bacillati</taxon>
        <taxon>Actinomycetota</taxon>
        <taxon>Actinomycetes</taxon>
        <taxon>Kitasatosporales</taxon>
        <taxon>Streptomycetaceae</taxon>
        <taxon>Kitasatospora</taxon>
    </lineage>
</organism>
<proteinExistence type="predicted"/>